<keyword evidence="5 8" id="KW-0812">Transmembrane</keyword>
<gene>
    <name evidence="10" type="ORF">J2Z34_000879</name>
</gene>
<evidence type="ECO:0000256" key="7">
    <source>
        <dbReference type="ARBA" id="ARBA00023136"/>
    </source>
</evidence>
<dbReference type="EMBL" id="JAGGKC010000005">
    <property type="protein sequence ID" value="MBP1918407.1"/>
    <property type="molecule type" value="Genomic_DNA"/>
</dbReference>
<dbReference type="Pfam" id="PF00528">
    <property type="entry name" value="BPD_transp_1"/>
    <property type="match status" value="1"/>
</dbReference>
<dbReference type="CDD" id="cd06261">
    <property type="entry name" value="TM_PBP2"/>
    <property type="match status" value="1"/>
</dbReference>
<sequence length="263" mass="29119">MVGKGIKRTYTFLIFFFLYAPILVLVAFSFNESKSRGVWTGFTLKWYAELFSDKEVLEALYNTLLIALGSAMISTVIGTAAAIGIHWMKGFRKTVVVNLNYLPVLNPDIVTAVSLMTLYRALSLDFGMITLLLSHVVFCTPYVVLSVLPKLKQMNTNLAEAAMDLGATPLYAIRKVVVPEIMPGIVTGALIAFTLSIDDFVISFFNTGHGVSNLSILIYSMARRGINPVINALSTLMFVFLLVLLLYINRRADKEQKGIVQSE</sequence>
<dbReference type="InterPro" id="IPR051789">
    <property type="entry name" value="Bact_Polyamine_Transport"/>
</dbReference>
<dbReference type="PANTHER" id="PTHR43848">
    <property type="entry name" value="PUTRESCINE TRANSPORT SYSTEM PERMEASE PROTEIN POTI"/>
    <property type="match status" value="1"/>
</dbReference>
<feature type="transmembrane region" description="Helical" evidence="8">
    <location>
        <begin position="99"/>
        <end position="122"/>
    </location>
</feature>
<evidence type="ECO:0000256" key="5">
    <source>
        <dbReference type="ARBA" id="ARBA00022692"/>
    </source>
</evidence>
<comment type="subcellular location">
    <subcellularLocation>
        <location evidence="1 8">Cell membrane</location>
        <topology evidence="1 8">Multi-pass membrane protein</topology>
    </subcellularLocation>
</comment>
<dbReference type="RefSeq" id="WP_209458642.1">
    <property type="nucleotide sequence ID" value="NZ_JAGGKC010000005.1"/>
</dbReference>
<feature type="transmembrane region" description="Helical" evidence="8">
    <location>
        <begin position="128"/>
        <end position="148"/>
    </location>
</feature>
<proteinExistence type="inferred from homology"/>
<evidence type="ECO:0000256" key="3">
    <source>
        <dbReference type="ARBA" id="ARBA00022448"/>
    </source>
</evidence>
<dbReference type="PANTHER" id="PTHR43848:SF2">
    <property type="entry name" value="PUTRESCINE TRANSPORT SYSTEM PERMEASE PROTEIN POTI"/>
    <property type="match status" value="1"/>
</dbReference>
<dbReference type="Proteomes" id="UP001519271">
    <property type="component" value="Unassembled WGS sequence"/>
</dbReference>
<keyword evidence="3 8" id="KW-0813">Transport</keyword>
<keyword evidence="11" id="KW-1185">Reference proteome</keyword>
<feature type="transmembrane region" description="Helical" evidence="8">
    <location>
        <begin position="184"/>
        <end position="205"/>
    </location>
</feature>
<accession>A0ABS4G1N4</accession>
<evidence type="ECO:0000259" key="9">
    <source>
        <dbReference type="PROSITE" id="PS50928"/>
    </source>
</evidence>
<dbReference type="PROSITE" id="PS50928">
    <property type="entry name" value="ABC_TM1"/>
    <property type="match status" value="1"/>
</dbReference>
<feature type="domain" description="ABC transmembrane type-1" evidence="9">
    <location>
        <begin position="60"/>
        <end position="248"/>
    </location>
</feature>
<evidence type="ECO:0000256" key="1">
    <source>
        <dbReference type="ARBA" id="ARBA00004651"/>
    </source>
</evidence>
<keyword evidence="6 8" id="KW-1133">Transmembrane helix</keyword>
<reference evidence="10 11" key="1">
    <citation type="submission" date="2021-03" db="EMBL/GenBank/DDBJ databases">
        <title>Genomic Encyclopedia of Type Strains, Phase IV (KMG-IV): sequencing the most valuable type-strain genomes for metagenomic binning, comparative biology and taxonomic classification.</title>
        <authorList>
            <person name="Goeker M."/>
        </authorList>
    </citation>
    <scope>NUCLEOTIDE SEQUENCE [LARGE SCALE GENOMIC DNA]</scope>
    <source>
        <strain evidence="10 11">DSM 6139</strain>
    </source>
</reference>
<protein>
    <submittedName>
        <fullName evidence="10">Spermidine/putrescine transport system permease protein</fullName>
    </submittedName>
</protein>
<evidence type="ECO:0000256" key="6">
    <source>
        <dbReference type="ARBA" id="ARBA00022989"/>
    </source>
</evidence>
<keyword evidence="7 8" id="KW-0472">Membrane</keyword>
<name>A0ABS4G1N4_9CLOT</name>
<dbReference type="InterPro" id="IPR000515">
    <property type="entry name" value="MetI-like"/>
</dbReference>
<feature type="transmembrane region" description="Helical" evidence="8">
    <location>
        <begin position="59"/>
        <end position="87"/>
    </location>
</feature>
<feature type="transmembrane region" description="Helical" evidence="8">
    <location>
        <begin position="12"/>
        <end position="30"/>
    </location>
</feature>
<dbReference type="Gene3D" id="1.10.3720.10">
    <property type="entry name" value="MetI-like"/>
    <property type="match status" value="1"/>
</dbReference>
<evidence type="ECO:0000256" key="2">
    <source>
        <dbReference type="ARBA" id="ARBA00007069"/>
    </source>
</evidence>
<dbReference type="InterPro" id="IPR035906">
    <property type="entry name" value="MetI-like_sf"/>
</dbReference>
<evidence type="ECO:0000256" key="4">
    <source>
        <dbReference type="ARBA" id="ARBA00022475"/>
    </source>
</evidence>
<dbReference type="SUPFAM" id="SSF161098">
    <property type="entry name" value="MetI-like"/>
    <property type="match status" value="1"/>
</dbReference>
<organism evidence="10 11">
    <name type="scientific">Youngiibacter multivorans</name>
    <dbReference type="NCBI Taxonomy" id="937251"/>
    <lineage>
        <taxon>Bacteria</taxon>
        <taxon>Bacillati</taxon>
        <taxon>Bacillota</taxon>
        <taxon>Clostridia</taxon>
        <taxon>Eubacteriales</taxon>
        <taxon>Clostridiaceae</taxon>
        <taxon>Youngiibacter</taxon>
    </lineage>
</organism>
<evidence type="ECO:0000313" key="11">
    <source>
        <dbReference type="Proteomes" id="UP001519271"/>
    </source>
</evidence>
<comment type="similarity">
    <text evidence="2">Belongs to the binding-protein-dependent transport system permease family. CysTW subfamily.</text>
</comment>
<evidence type="ECO:0000256" key="8">
    <source>
        <dbReference type="RuleBase" id="RU363032"/>
    </source>
</evidence>
<keyword evidence="4" id="KW-1003">Cell membrane</keyword>
<evidence type="ECO:0000313" key="10">
    <source>
        <dbReference type="EMBL" id="MBP1918407.1"/>
    </source>
</evidence>
<feature type="transmembrane region" description="Helical" evidence="8">
    <location>
        <begin position="225"/>
        <end position="248"/>
    </location>
</feature>
<comment type="caution">
    <text evidence="10">The sequence shown here is derived from an EMBL/GenBank/DDBJ whole genome shotgun (WGS) entry which is preliminary data.</text>
</comment>